<comment type="function">
    <text evidence="9">Part of the tripartite ATP-independent periplasmic (TRAP) transport system.</text>
</comment>
<reference evidence="11" key="1">
    <citation type="journal article" date="2014" name="Int. J. Syst. Evol. Microbiol.">
        <title>Complete genome sequence of Corynebacterium casei LMG S-19264T (=DSM 44701T), isolated from a smear-ripened cheese.</title>
        <authorList>
            <consortium name="US DOE Joint Genome Institute (JGI-PGF)"/>
            <person name="Walter F."/>
            <person name="Albersmeier A."/>
            <person name="Kalinowski J."/>
            <person name="Ruckert C."/>
        </authorList>
    </citation>
    <scope>NUCLEOTIDE SEQUENCE</scope>
    <source>
        <strain evidence="11">VKM B-1606</strain>
    </source>
</reference>
<feature type="transmembrane region" description="Helical" evidence="9">
    <location>
        <begin position="166"/>
        <end position="187"/>
    </location>
</feature>
<comment type="subunit">
    <text evidence="9">The complex comprises the extracytoplasmic solute receptor protein and the two transmembrane proteins.</text>
</comment>
<feature type="domain" description="Tripartite ATP-independent periplasmic transporters DctQ component" evidence="10">
    <location>
        <begin position="62"/>
        <end position="191"/>
    </location>
</feature>
<evidence type="ECO:0000256" key="2">
    <source>
        <dbReference type="ARBA" id="ARBA00022448"/>
    </source>
</evidence>
<dbReference type="PANTHER" id="PTHR35011">
    <property type="entry name" value="2,3-DIKETO-L-GULONATE TRAP TRANSPORTER SMALL PERMEASE PROTEIN YIAM"/>
    <property type="match status" value="1"/>
</dbReference>
<evidence type="ECO:0000256" key="1">
    <source>
        <dbReference type="ARBA" id="ARBA00004429"/>
    </source>
</evidence>
<keyword evidence="3" id="KW-1003">Cell membrane</keyword>
<dbReference type="GO" id="GO:0015740">
    <property type="term" value="P:C4-dicarboxylate transport"/>
    <property type="evidence" value="ECO:0007669"/>
    <property type="project" value="TreeGrafter"/>
</dbReference>
<comment type="similarity">
    <text evidence="8 9">Belongs to the TRAP transporter small permease family.</text>
</comment>
<comment type="subcellular location">
    <subcellularLocation>
        <location evidence="1 9">Cell inner membrane</location>
        <topology evidence="1 9">Multi-pass membrane protein</topology>
    </subcellularLocation>
</comment>
<evidence type="ECO:0000256" key="7">
    <source>
        <dbReference type="ARBA" id="ARBA00023136"/>
    </source>
</evidence>
<dbReference type="AlphaFoldDB" id="A0A9W6IX73"/>
<proteinExistence type="inferred from homology"/>
<accession>A0A9W6IX73</accession>
<sequence length="208" mass="23144">MHPPTPSLLPSRIPPMSADLAQPHTPVTAEELAHAFEDQPAVVDLSKYAFEDWLTLALFVGMAGCVVLQFVTRYVLNDSLAWTEEIAINALVLVVFLGSVMCVRMSRHIQVDVLYHYVGATTGRVLATGVDLVRIGFFAYGTYLMFRYARLVARERMTTIDLPRSVVFYLILAAFALMLARAIQVAIANWRRGYSVLERPGAFDGFGD</sequence>
<keyword evidence="7 9" id="KW-0472">Membrane</keyword>
<reference evidence="11" key="2">
    <citation type="submission" date="2023-01" db="EMBL/GenBank/DDBJ databases">
        <authorList>
            <person name="Sun Q."/>
            <person name="Evtushenko L."/>
        </authorList>
    </citation>
    <scope>NUCLEOTIDE SEQUENCE</scope>
    <source>
        <strain evidence="11">VKM B-1606</strain>
    </source>
</reference>
<evidence type="ECO:0000313" key="11">
    <source>
        <dbReference type="EMBL" id="GLK56805.1"/>
    </source>
</evidence>
<dbReference type="PANTHER" id="PTHR35011:SF11">
    <property type="entry name" value="TRAP TRANSPORTER SMALL PERMEASE PROTEIN"/>
    <property type="match status" value="1"/>
</dbReference>
<name>A0A9W6IX73_9HYPH</name>
<keyword evidence="5 9" id="KW-0812">Transmembrane</keyword>
<evidence type="ECO:0000313" key="12">
    <source>
        <dbReference type="Proteomes" id="UP001143400"/>
    </source>
</evidence>
<feature type="transmembrane region" description="Helical" evidence="9">
    <location>
        <begin position="53"/>
        <end position="76"/>
    </location>
</feature>
<evidence type="ECO:0000256" key="3">
    <source>
        <dbReference type="ARBA" id="ARBA00022475"/>
    </source>
</evidence>
<dbReference type="InterPro" id="IPR055348">
    <property type="entry name" value="DctQ"/>
</dbReference>
<evidence type="ECO:0000256" key="6">
    <source>
        <dbReference type="ARBA" id="ARBA00022989"/>
    </source>
</evidence>
<evidence type="ECO:0000256" key="5">
    <source>
        <dbReference type="ARBA" id="ARBA00022692"/>
    </source>
</evidence>
<feature type="transmembrane region" description="Helical" evidence="9">
    <location>
        <begin position="88"/>
        <end position="106"/>
    </location>
</feature>
<gene>
    <name evidence="11" type="ORF">GCM10008170_28240</name>
</gene>
<organism evidence="11 12">
    <name type="scientific">Methylopila capsulata</name>
    <dbReference type="NCBI Taxonomy" id="61654"/>
    <lineage>
        <taxon>Bacteria</taxon>
        <taxon>Pseudomonadati</taxon>
        <taxon>Pseudomonadota</taxon>
        <taxon>Alphaproteobacteria</taxon>
        <taxon>Hyphomicrobiales</taxon>
        <taxon>Methylopilaceae</taxon>
        <taxon>Methylopila</taxon>
    </lineage>
</organism>
<protein>
    <recommendedName>
        <fullName evidence="9">TRAP transporter small permease protein</fullName>
    </recommendedName>
</protein>
<evidence type="ECO:0000256" key="9">
    <source>
        <dbReference type="RuleBase" id="RU369079"/>
    </source>
</evidence>
<evidence type="ECO:0000256" key="4">
    <source>
        <dbReference type="ARBA" id="ARBA00022519"/>
    </source>
</evidence>
<feature type="transmembrane region" description="Helical" evidence="9">
    <location>
        <begin position="126"/>
        <end position="146"/>
    </location>
</feature>
<keyword evidence="2 9" id="KW-0813">Transport</keyword>
<dbReference type="GO" id="GO:0005886">
    <property type="term" value="C:plasma membrane"/>
    <property type="evidence" value="ECO:0007669"/>
    <property type="project" value="UniProtKB-SubCell"/>
</dbReference>
<dbReference type="Pfam" id="PF04290">
    <property type="entry name" value="DctQ"/>
    <property type="match status" value="1"/>
</dbReference>
<dbReference type="InterPro" id="IPR007387">
    <property type="entry name" value="TRAP_DctQ"/>
</dbReference>
<dbReference type="GO" id="GO:0022857">
    <property type="term" value="F:transmembrane transporter activity"/>
    <property type="evidence" value="ECO:0007669"/>
    <property type="project" value="UniProtKB-UniRule"/>
</dbReference>
<evidence type="ECO:0000256" key="8">
    <source>
        <dbReference type="ARBA" id="ARBA00038436"/>
    </source>
</evidence>
<evidence type="ECO:0000259" key="10">
    <source>
        <dbReference type="Pfam" id="PF04290"/>
    </source>
</evidence>
<dbReference type="Proteomes" id="UP001143400">
    <property type="component" value="Unassembled WGS sequence"/>
</dbReference>
<comment type="caution">
    <text evidence="11">The sequence shown here is derived from an EMBL/GenBank/DDBJ whole genome shotgun (WGS) entry which is preliminary data.</text>
</comment>
<keyword evidence="4 9" id="KW-0997">Cell inner membrane</keyword>
<keyword evidence="6 9" id="KW-1133">Transmembrane helix</keyword>
<dbReference type="EMBL" id="BSFF01000003">
    <property type="protein sequence ID" value="GLK56805.1"/>
    <property type="molecule type" value="Genomic_DNA"/>
</dbReference>